<dbReference type="PROSITE" id="PS50965">
    <property type="entry name" value="NERD"/>
    <property type="match status" value="1"/>
</dbReference>
<dbReference type="AlphaFoldDB" id="A0AA41X2N0"/>
<dbReference type="Proteomes" id="UP001156102">
    <property type="component" value="Unassembled WGS sequence"/>
</dbReference>
<gene>
    <name evidence="2" type="ORF">NK662_04585</name>
</gene>
<dbReference type="EMBL" id="JANCLT010000002">
    <property type="protein sequence ID" value="MCP8967814.1"/>
    <property type="molecule type" value="Genomic_DNA"/>
</dbReference>
<name>A0AA41X2N0_9BACI</name>
<comment type="caution">
    <text evidence="2">The sequence shown here is derived from an EMBL/GenBank/DDBJ whole genome shotgun (WGS) entry which is preliminary data.</text>
</comment>
<sequence>MIQKKRTKPLKLLVLEAFMRRLPATHAKQQEAEAELAKVRAGYLGEHSLDFYLRLLPEQEYLILHDLRLLDRDYYFQMDTLILHSSMLLILEVKHISGELSFDQDFQQLIRSNEHGQEVFRDPVSQVDRQARQLMRWLQQHECKQVPVHDLVVLTNDRSLVRANPHDARMEKVIRSAGLLPHIERLSGGKALLSKRDMTGLAERLIQQHRPASYRVLEKFMVQPQELLAGVHCPQCKRMGMTQIKRIWRCLRCGHRSRDAHYESLQDYALLLKPQAGNKELRSFLGITCERLMLRMLDEMELPHTGNGRGRVYQIGAGMSGI</sequence>
<evidence type="ECO:0000313" key="3">
    <source>
        <dbReference type="Proteomes" id="UP001156102"/>
    </source>
</evidence>
<feature type="domain" description="NERD" evidence="1">
    <location>
        <begin position="41"/>
        <end position="157"/>
    </location>
</feature>
<keyword evidence="3" id="KW-1185">Reference proteome</keyword>
<organism evidence="2 3">
    <name type="scientific">Ectobacillus ponti</name>
    <dbReference type="NCBI Taxonomy" id="2961894"/>
    <lineage>
        <taxon>Bacteria</taxon>
        <taxon>Bacillati</taxon>
        <taxon>Bacillota</taxon>
        <taxon>Bacilli</taxon>
        <taxon>Bacillales</taxon>
        <taxon>Bacillaceae</taxon>
        <taxon>Ectobacillus</taxon>
    </lineage>
</organism>
<protein>
    <submittedName>
        <fullName evidence="2">NERD domain-containing protein</fullName>
    </submittedName>
</protein>
<proteinExistence type="predicted"/>
<accession>A0AA41X2N0</accession>
<reference evidence="2" key="1">
    <citation type="submission" date="2022-07" db="EMBL/GenBank/DDBJ databases">
        <authorList>
            <person name="Li W.-J."/>
            <person name="Deng Q.-Q."/>
        </authorList>
    </citation>
    <scope>NUCLEOTIDE SEQUENCE</scope>
    <source>
        <strain evidence="2">SYSU M60031</strain>
    </source>
</reference>
<dbReference type="InterPro" id="IPR011528">
    <property type="entry name" value="NERD"/>
</dbReference>
<evidence type="ECO:0000313" key="2">
    <source>
        <dbReference type="EMBL" id="MCP8967814.1"/>
    </source>
</evidence>
<dbReference type="Pfam" id="PF08378">
    <property type="entry name" value="NERD"/>
    <property type="match status" value="1"/>
</dbReference>
<evidence type="ECO:0000259" key="1">
    <source>
        <dbReference type="PROSITE" id="PS50965"/>
    </source>
</evidence>
<dbReference type="RefSeq" id="WP_254757728.1">
    <property type="nucleotide sequence ID" value="NZ_JANCLT010000002.1"/>
</dbReference>